<dbReference type="GeneID" id="112916437"/>
<dbReference type="Gene3D" id="3.40.50.300">
    <property type="entry name" value="P-loop containing nucleotide triphosphate hydrolases"/>
    <property type="match status" value="2"/>
</dbReference>
<keyword evidence="11" id="KW-0067">ATP-binding</keyword>
<dbReference type="SUPFAM" id="SSF52540">
    <property type="entry name" value="P-loop containing nucleoside triphosphate hydrolases"/>
    <property type="match status" value="2"/>
</dbReference>
<dbReference type="FunFam" id="3.40.50.300:FF:000479">
    <property type="entry name" value="Multidrug resistance protein 1A"/>
    <property type="match status" value="2"/>
</dbReference>
<evidence type="ECO:0000259" key="29">
    <source>
        <dbReference type="PROSITE" id="PS50893"/>
    </source>
</evidence>
<dbReference type="CDD" id="cd18577">
    <property type="entry name" value="ABC_6TM_Pgp_ABCB1_D1_like"/>
    <property type="match status" value="1"/>
</dbReference>
<dbReference type="GO" id="GO:0015421">
    <property type="term" value="F:ABC-type oligopeptide transporter activity"/>
    <property type="evidence" value="ECO:0007669"/>
    <property type="project" value="TreeGrafter"/>
</dbReference>
<dbReference type="SMART" id="SM00382">
    <property type="entry name" value="AAA"/>
    <property type="match status" value="2"/>
</dbReference>
<evidence type="ECO:0000256" key="12">
    <source>
        <dbReference type="ARBA" id="ARBA00022843"/>
    </source>
</evidence>
<feature type="transmembrane region" description="Helical" evidence="28">
    <location>
        <begin position="320"/>
        <end position="342"/>
    </location>
</feature>
<evidence type="ECO:0000256" key="4">
    <source>
        <dbReference type="ARBA" id="ARBA00022448"/>
    </source>
</evidence>
<dbReference type="FunFam" id="1.20.1560.10:FF:000051">
    <property type="entry name" value="ATP-binding cassette subfamily B member 11"/>
    <property type="match status" value="1"/>
</dbReference>
<reference evidence="32" key="2">
    <citation type="submission" date="2025-08" db="UniProtKB">
        <authorList>
            <consortium name="RefSeq"/>
        </authorList>
    </citation>
    <scope>IDENTIFICATION</scope>
    <source>
        <tissue evidence="32">Cell line</tissue>
    </source>
</reference>
<evidence type="ECO:0000256" key="8">
    <source>
        <dbReference type="ARBA" id="ARBA00022737"/>
    </source>
</evidence>
<dbReference type="InterPro" id="IPR003593">
    <property type="entry name" value="AAA+_ATPase"/>
</dbReference>
<accession>A0A3Q7RWN9</accession>
<dbReference type="RefSeq" id="XP_025849889.1">
    <property type="nucleotide sequence ID" value="XM_025994104.2"/>
</dbReference>
<keyword evidence="8" id="KW-0677">Repeat</keyword>
<feature type="domain" description="ABC transporter" evidence="29">
    <location>
        <begin position="420"/>
        <end position="656"/>
    </location>
</feature>
<dbReference type="PROSITE" id="PS00211">
    <property type="entry name" value="ABC_TRANSPORTER_1"/>
    <property type="match status" value="1"/>
</dbReference>
<dbReference type="GO" id="GO:0015125">
    <property type="term" value="F:bile acid transmembrane transporter activity"/>
    <property type="evidence" value="ECO:0007669"/>
    <property type="project" value="UniProtKB-ARBA"/>
</dbReference>
<dbReference type="GO" id="GO:0015722">
    <property type="term" value="P:canalicular bile acid transport"/>
    <property type="evidence" value="ECO:0007669"/>
    <property type="project" value="UniProtKB-ARBA"/>
</dbReference>
<feature type="transmembrane region" description="Helical" evidence="28">
    <location>
        <begin position="982"/>
        <end position="1000"/>
    </location>
</feature>
<comment type="similarity">
    <text evidence="3">Belongs to the ABC transporter superfamily. ABCB family. Multidrug resistance exporter (TC 3.A.1.201) subfamily.</text>
</comment>
<keyword evidence="15 28" id="KW-0472">Membrane</keyword>
<keyword evidence="6" id="KW-0597">Phosphoprotein</keyword>
<evidence type="ECO:0000256" key="23">
    <source>
        <dbReference type="ARBA" id="ARBA00049216"/>
    </source>
</evidence>
<dbReference type="PROSITE" id="PS50929">
    <property type="entry name" value="ABC_TM1F"/>
    <property type="match status" value="2"/>
</dbReference>
<evidence type="ECO:0000256" key="3">
    <source>
        <dbReference type="ARBA" id="ARBA00007577"/>
    </source>
</evidence>
<dbReference type="Pfam" id="PF00005">
    <property type="entry name" value="ABC_tran"/>
    <property type="match status" value="2"/>
</dbReference>
<evidence type="ECO:0000256" key="24">
    <source>
        <dbReference type="ARBA" id="ARBA00049271"/>
    </source>
</evidence>
<feature type="transmembrane region" description="Helical" evidence="28">
    <location>
        <begin position="59"/>
        <end position="83"/>
    </location>
</feature>
<evidence type="ECO:0000256" key="14">
    <source>
        <dbReference type="ARBA" id="ARBA00022989"/>
    </source>
</evidence>
<keyword evidence="16" id="KW-0325">Glycoprotein</keyword>
<evidence type="ECO:0000256" key="19">
    <source>
        <dbReference type="ARBA" id="ARBA00047763"/>
    </source>
</evidence>
<evidence type="ECO:0000256" key="17">
    <source>
        <dbReference type="ARBA" id="ARBA00023630"/>
    </source>
</evidence>
<feature type="domain" description="ABC transmembrane type-1" evidence="30">
    <location>
        <begin position="760"/>
        <end position="1047"/>
    </location>
</feature>
<dbReference type="InterPro" id="IPR017871">
    <property type="entry name" value="ABC_transporter-like_CS"/>
</dbReference>
<keyword evidence="13" id="KW-1278">Translocase</keyword>
<keyword evidence="31" id="KW-1185">Reference proteome</keyword>
<dbReference type="GO" id="GO:0005524">
    <property type="term" value="F:ATP binding"/>
    <property type="evidence" value="ECO:0007669"/>
    <property type="project" value="UniProtKB-KW"/>
</dbReference>
<dbReference type="GO" id="GO:0090374">
    <property type="term" value="P:oligopeptide export from mitochondrion"/>
    <property type="evidence" value="ECO:0007669"/>
    <property type="project" value="TreeGrafter"/>
</dbReference>
<evidence type="ECO:0000256" key="27">
    <source>
        <dbReference type="ARBA" id="ARBA00049709"/>
    </source>
</evidence>
<proteinExistence type="inferred from homology"/>
<evidence type="ECO:0000256" key="16">
    <source>
        <dbReference type="ARBA" id="ARBA00023180"/>
    </source>
</evidence>
<comment type="catalytic activity">
    <reaction evidence="24">
        <text>tauroursodeoxycholate(in) + ATP + H2O = tauroursodeoxycholate(out) + ADP + phosphate + H(+)</text>
        <dbReference type="Rhea" id="RHEA:50072"/>
        <dbReference type="ChEBI" id="CHEBI:15377"/>
        <dbReference type="ChEBI" id="CHEBI:15378"/>
        <dbReference type="ChEBI" id="CHEBI:30616"/>
        <dbReference type="ChEBI" id="CHEBI:43474"/>
        <dbReference type="ChEBI" id="CHEBI:132028"/>
        <dbReference type="ChEBI" id="CHEBI:456216"/>
    </reaction>
    <physiologicalReaction direction="left-to-right" evidence="24">
        <dbReference type="Rhea" id="RHEA:50073"/>
    </physiologicalReaction>
</comment>
<dbReference type="PANTHER" id="PTHR43394:SF23">
    <property type="entry name" value="ATP-BINDING CASSETTE SUBFAMILY B MEMBER 11, GENE 2"/>
    <property type="match status" value="1"/>
</dbReference>
<dbReference type="SUPFAM" id="SSF90123">
    <property type="entry name" value="ABC transporter transmembrane region"/>
    <property type="match status" value="2"/>
</dbReference>
<feature type="transmembrane region" description="Helical" evidence="28">
    <location>
        <begin position="1020"/>
        <end position="1039"/>
    </location>
</feature>
<dbReference type="CTD" id="8647"/>
<comment type="catalytic activity">
    <reaction evidence="18">
        <text>taurocholate(in) + ATP + H2O = taurocholate(out) + ADP + phosphate + H(+)</text>
        <dbReference type="Rhea" id="RHEA:50052"/>
        <dbReference type="ChEBI" id="CHEBI:15377"/>
        <dbReference type="ChEBI" id="CHEBI:15378"/>
        <dbReference type="ChEBI" id="CHEBI:30616"/>
        <dbReference type="ChEBI" id="CHEBI:36257"/>
        <dbReference type="ChEBI" id="CHEBI:43474"/>
        <dbReference type="ChEBI" id="CHEBI:456216"/>
    </reaction>
    <physiologicalReaction direction="left-to-right" evidence="18">
        <dbReference type="Rhea" id="RHEA:50053"/>
    </physiologicalReaction>
</comment>
<evidence type="ECO:0000256" key="20">
    <source>
        <dbReference type="ARBA" id="ARBA00047914"/>
    </source>
</evidence>
<comment type="catalytic activity">
    <reaction evidence="21">
        <text>glycoursodeoxycholate(in) + ATP + H2O = glycoursodeoxycholate(out) + ADP + phosphate + H(+)</text>
        <dbReference type="Rhea" id="RHEA:50068"/>
        <dbReference type="ChEBI" id="CHEBI:15377"/>
        <dbReference type="ChEBI" id="CHEBI:15378"/>
        <dbReference type="ChEBI" id="CHEBI:30616"/>
        <dbReference type="ChEBI" id="CHEBI:43474"/>
        <dbReference type="ChEBI" id="CHEBI:132030"/>
        <dbReference type="ChEBI" id="CHEBI:456216"/>
    </reaction>
    <physiologicalReaction direction="left-to-right" evidence="21">
        <dbReference type="Rhea" id="RHEA:50069"/>
    </physiologicalReaction>
</comment>
<dbReference type="InterPro" id="IPR039421">
    <property type="entry name" value="Type_1_exporter"/>
</dbReference>
<dbReference type="Pfam" id="PF00664">
    <property type="entry name" value="ABC_membrane"/>
    <property type="match status" value="2"/>
</dbReference>
<comment type="catalytic activity">
    <reaction evidence="19">
        <text>glycocholate(in) + ATP + H2O = glycocholate(out) + ADP + phosphate + H(+)</text>
        <dbReference type="Rhea" id="RHEA:50056"/>
        <dbReference type="ChEBI" id="CHEBI:15377"/>
        <dbReference type="ChEBI" id="CHEBI:15378"/>
        <dbReference type="ChEBI" id="CHEBI:29746"/>
        <dbReference type="ChEBI" id="CHEBI:30616"/>
        <dbReference type="ChEBI" id="CHEBI:43474"/>
        <dbReference type="ChEBI" id="CHEBI:456216"/>
    </reaction>
    <physiologicalReaction direction="left-to-right" evidence="19">
        <dbReference type="Rhea" id="RHEA:50057"/>
    </physiologicalReaction>
</comment>
<evidence type="ECO:0000256" key="26">
    <source>
        <dbReference type="ARBA" id="ARBA00049631"/>
    </source>
</evidence>
<protein>
    <recommendedName>
        <fullName evidence="17">Bile salt export pump</fullName>
    </recommendedName>
</protein>
<evidence type="ECO:0000256" key="18">
    <source>
        <dbReference type="ARBA" id="ARBA00047495"/>
    </source>
</evidence>
<dbReference type="KEGG" id="vvp:112916437"/>
<dbReference type="FunFam" id="1.20.1560.10:FF:000046">
    <property type="entry name" value="ATP-binding cassette subfamily B member 11"/>
    <property type="match status" value="1"/>
</dbReference>
<name>A0A3Q7RWN9_VULVU</name>
<comment type="subunit">
    <text evidence="27">Interacts with HAX1. Interacts with the adapter protein complex 2 (AP-2) throught AP2A2 or AP2A1; this interaction regulates cell membrane expression of ABCB11 through its internalization in a clathrin-dependent manner and its subsequent degradation.</text>
</comment>
<feature type="transmembrane region" description="Helical" evidence="28">
    <location>
        <begin position="241"/>
        <end position="263"/>
    </location>
</feature>
<keyword evidence="5" id="KW-1003">Cell membrane</keyword>
<evidence type="ECO:0000259" key="30">
    <source>
        <dbReference type="PROSITE" id="PS50929"/>
    </source>
</evidence>
<comment type="catalytic activity">
    <reaction evidence="25">
        <text>taurochenodeoxycholate(in) + ATP + H2O = taurochenodeoxycholate(out) + ADP + phosphate + H(+)</text>
        <dbReference type="Rhea" id="RHEA:50064"/>
        <dbReference type="ChEBI" id="CHEBI:9407"/>
        <dbReference type="ChEBI" id="CHEBI:15377"/>
        <dbReference type="ChEBI" id="CHEBI:15378"/>
        <dbReference type="ChEBI" id="CHEBI:30616"/>
        <dbReference type="ChEBI" id="CHEBI:43474"/>
        <dbReference type="ChEBI" id="CHEBI:456216"/>
    </reaction>
    <physiologicalReaction direction="left-to-right" evidence="25">
        <dbReference type="Rhea" id="RHEA:50065"/>
    </physiologicalReaction>
</comment>
<evidence type="ECO:0000256" key="6">
    <source>
        <dbReference type="ARBA" id="ARBA00022553"/>
    </source>
</evidence>
<keyword evidence="4" id="KW-0813">Transport</keyword>
<feature type="transmembrane region" description="Helical" evidence="28">
    <location>
        <begin position="756"/>
        <end position="780"/>
    </location>
</feature>
<evidence type="ECO:0000256" key="2">
    <source>
        <dbReference type="ARBA" id="ARBA00004424"/>
    </source>
</evidence>
<evidence type="ECO:0000256" key="21">
    <source>
        <dbReference type="ARBA" id="ARBA00048306"/>
    </source>
</evidence>
<feature type="domain" description="ABC transporter" evidence="29">
    <location>
        <begin position="1082"/>
        <end position="1320"/>
    </location>
</feature>
<evidence type="ECO:0000256" key="11">
    <source>
        <dbReference type="ARBA" id="ARBA00022840"/>
    </source>
</evidence>
<comment type="subcellular location">
    <subcellularLocation>
        <location evidence="2">Apical cell membrane</location>
        <topology evidence="2">Multi-pass membrane protein</topology>
    </subcellularLocation>
    <subcellularLocation>
        <location evidence="1">Recycling endosome membrane</location>
        <topology evidence="1">Multi-pass membrane protein</topology>
    </subcellularLocation>
</comment>
<dbReference type="PANTHER" id="PTHR43394">
    <property type="entry name" value="ATP-DEPENDENT PERMEASE MDL1, MITOCHONDRIAL"/>
    <property type="match status" value="1"/>
</dbReference>
<comment type="catalytic activity">
    <reaction evidence="23">
        <text>glycochenodeoxycholate(in) + ATP + H2O = glycochenodeoxycholate(out) + ADP + phosphate + H(+)</text>
        <dbReference type="Rhea" id="RHEA:50060"/>
        <dbReference type="ChEBI" id="CHEBI:15377"/>
        <dbReference type="ChEBI" id="CHEBI:15378"/>
        <dbReference type="ChEBI" id="CHEBI:30616"/>
        <dbReference type="ChEBI" id="CHEBI:36252"/>
        <dbReference type="ChEBI" id="CHEBI:43474"/>
        <dbReference type="ChEBI" id="CHEBI:456216"/>
    </reaction>
    <physiologicalReaction direction="left-to-right" evidence="23">
        <dbReference type="Rhea" id="RHEA:50061"/>
    </physiologicalReaction>
</comment>
<dbReference type="InterPro" id="IPR036640">
    <property type="entry name" value="ABC1_TM_sf"/>
</dbReference>
<gene>
    <name evidence="32" type="primary">ABCB11</name>
</gene>
<evidence type="ECO:0000256" key="5">
    <source>
        <dbReference type="ARBA" id="ARBA00022475"/>
    </source>
</evidence>
<comment type="catalytic activity">
    <reaction evidence="22">
        <text>cholate(in) + ATP + H2O = cholate(out) + ADP + phosphate + H(+)</text>
        <dbReference type="Rhea" id="RHEA:50048"/>
        <dbReference type="ChEBI" id="CHEBI:15377"/>
        <dbReference type="ChEBI" id="CHEBI:15378"/>
        <dbReference type="ChEBI" id="CHEBI:29747"/>
        <dbReference type="ChEBI" id="CHEBI:30616"/>
        <dbReference type="ChEBI" id="CHEBI:43474"/>
        <dbReference type="ChEBI" id="CHEBI:456216"/>
    </reaction>
    <physiologicalReaction direction="left-to-right" evidence="22">
        <dbReference type="Rhea" id="RHEA:50049"/>
    </physiologicalReaction>
</comment>
<dbReference type="Proteomes" id="UP001652641">
    <property type="component" value="Chromosome 3"/>
</dbReference>
<evidence type="ECO:0000256" key="25">
    <source>
        <dbReference type="ARBA" id="ARBA00049525"/>
    </source>
</evidence>
<evidence type="ECO:0000313" key="32">
    <source>
        <dbReference type="RefSeq" id="XP_025849889.1"/>
    </source>
</evidence>
<reference key="1">
    <citation type="submission" date="2019-01" db="UniProtKB">
        <authorList>
            <consortium name="RefSeq"/>
        </authorList>
    </citation>
    <scope>IDENTIFICATION</scope>
</reference>
<comment type="function">
    <text evidence="26">Catalyzes the transport of the major hydrophobic bile salts, such as taurine and glycine-conjugated cholic acid across the canalicular membrane of hepatocytes in an ATP-dependent manner, therefore participates in hepatic bile acid homeostasis and consequently to lipid homeostasis through regulation of biliary lipid secretion in a bile salts dependent manner. Transports taurine-conjugated bile salts more rapidly than glycine-conjugated bile salts. Also transports non-bile acid compounds, such as pravastatin and fexofenadine in an ATP-dependent manner and may be involved in their biliary excretion.</text>
</comment>
<evidence type="ECO:0000256" key="7">
    <source>
        <dbReference type="ARBA" id="ARBA00022692"/>
    </source>
</evidence>
<dbReference type="PROSITE" id="PS50893">
    <property type="entry name" value="ABC_TRANSPORTER_2"/>
    <property type="match status" value="2"/>
</dbReference>
<dbReference type="Gene3D" id="1.20.1560.10">
    <property type="entry name" value="ABC transporter type 1, transmembrane domain"/>
    <property type="match status" value="3"/>
</dbReference>
<dbReference type="CDD" id="cd03249">
    <property type="entry name" value="ABC_MTABC3_MDL1_MDL2"/>
    <property type="match status" value="2"/>
</dbReference>
<evidence type="ECO:0000256" key="15">
    <source>
        <dbReference type="ARBA" id="ARBA00023136"/>
    </source>
</evidence>
<evidence type="ECO:0000256" key="10">
    <source>
        <dbReference type="ARBA" id="ARBA00022753"/>
    </source>
</evidence>
<keyword evidence="10" id="KW-0967">Endosome</keyword>
<dbReference type="GO" id="GO:0055038">
    <property type="term" value="C:recycling endosome membrane"/>
    <property type="evidence" value="ECO:0007669"/>
    <property type="project" value="UniProtKB-SubCell"/>
</dbReference>
<evidence type="ECO:0000313" key="31">
    <source>
        <dbReference type="Proteomes" id="UP001652641"/>
    </source>
</evidence>
<sequence>MSDAVILRSVKKFGEDNYGFESNTFYNNDKNSRLQDERKGDSSQVGFFQLFRFSSTTDIWLMFVGSLCAFLHGLSHPGVLLIFGTMTDVFIAYDTELQELKIPGKACVNNTIVWINSSLNQNVTNGTQCGLLDIESEMIKFASYYAGVALLVLITGYIQICFWVIAAARQIQKMRKISFRKVMRMEIGWFDCNSVGELNTRFSDDINRVNDAIADQMPIFIQRMTTSICGFLLGFYQGWKLTLVIISVSPLIGIGAAIIGLSVSKFTDYELKAYAKAGSVADEVISSMRTVAAFGGEKKEVERYEKNLVFAQRWGIRKGIVMGFFTGFMWCLIFLCYALAFWYGSKLVLEDGEYTAGTLVQIFLSILLGALNLGNASSCLEAFATGRAAATSIFHTIDRKPIIDCMSEDGYKLDRIKGEIEFHNVTFHYPSRPEVKILNNLSMVIKSGEMTAVVGSSGSGKSTALQLIQRFYDPSEGMVTLDGHDIRSLNIQWLRAQIGIVEQEPVLFSTTIAENIRYGREDATMEDIVRAAKAANAYNFIMDLPQQFDTLVGEGGGQMSGGQKQRVAIARALVRNPKILLLDMATSALDNESEAMVQEALNKIQQGHTIISVAHRLSTVRAADVIIGFEHGTAVERGSHEELLERKGVYFTLVTLQSQGEPTANAEGIRGEEETDGVSLDNEQTFCRGSYQSSLRASLRQRSKSQLSYLAHEPPLAVVDHKSTYEEDRKDKDIPVEEEIEPAPVRRILKFNAPEWPYMLFGAVGAAVNGSVTPLYAFLFSQILGTFSLPDKEEQRSQINGVCLLFVAVGCVSLCTQFLQGYAFAKSGELLTKRLRKYGFRAMLGQDIGWFDDLRNSPGALTTRLATDASQVQGAAGSQIGMMVNSFTNVTVAMIIAFFFSWKLSLVIMCFFPFLALSGALQTRMLTGFATQDKEALEIAGQITNEALSNIRTVAGIGKERQFIEAFEAELEKPFKTAFRKANVYGFCFGFSQCIVFVANSASYRYGGYLIPNEGLHFSYVFRVISSVVLSATALGRASSYTPSYAKAKISAARFFQLLDRQPPIKVYSSAGEKWDNFQGQVDFVDCKFTYPSRPDTQVLNGLSVSVRPGQTLAFVGSSGCGKSTSIQLLERFYDPDQGKVMIDGHDSRKVNVQFLRSNIGIVSQEPVLFACSIMDNIKYGDNTREIPMEKVIEAAKQAQLHDFVMSLPEKYETNVGSQGSQLSRGEKQRIAIARAIVRNPKILLLDEATSALDTESEKTVQVALDKAREGRTCIVIAHRLSTIQNSDIIAVMSQGIVIEKGTHEELMAQKGAYYKLVTTGAPIS</sequence>
<comment type="catalytic activity">
    <reaction evidence="20">
        <text>pravastatin(in) + ATP + H2O = pravastatin(out) + ADP + phosphate + H(+)</text>
        <dbReference type="Rhea" id="RHEA:63908"/>
        <dbReference type="ChEBI" id="CHEBI:15377"/>
        <dbReference type="ChEBI" id="CHEBI:15378"/>
        <dbReference type="ChEBI" id="CHEBI:30616"/>
        <dbReference type="ChEBI" id="CHEBI:43474"/>
        <dbReference type="ChEBI" id="CHEBI:63660"/>
        <dbReference type="ChEBI" id="CHEBI:456216"/>
    </reaction>
    <physiologicalReaction direction="left-to-right" evidence="20">
        <dbReference type="Rhea" id="RHEA:63909"/>
    </physiologicalReaction>
</comment>
<evidence type="ECO:0000256" key="22">
    <source>
        <dbReference type="ARBA" id="ARBA00048732"/>
    </source>
</evidence>
<feature type="domain" description="ABC transmembrane type-1" evidence="30">
    <location>
        <begin position="63"/>
        <end position="385"/>
    </location>
</feature>
<evidence type="ECO:0000256" key="28">
    <source>
        <dbReference type="SAM" id="Phobius"/>
    </source>
</evidence>
<feature type="transmembrane region" description="Helical" evidence="28">
    <location>
        <begin position="892"/>
        <end position="917"/>
    </location>
</feature>
<dbReference type="InterPro" id="IPR027417">
    <property type="entry name" value="P-loop_NTPase"/>
</dbReference>
<dbReference type="GO" id="GO:0016887">
    <property type="term" value="F:ATP hydrolysis activity"/>
    <property type="evidence" value="ECO:0007669"/>
    <property type="project" value="InterPro"/>
</dbReference>
<dbReference type="GO" id="GO:0016324">
    <property type="term" value="C:apical plasma membrane"/>
    <property type="evidence" value="ECO:0007669"/>
    <property type="project" value="UniProtKB-SubCell"/>
</dbReference>
<keyword evidence="14 28" id="KW-1133">Transmembrane helix</keyword>
<dbReference type="CDD" id="cd18578">
    <property type="entry name" value="ABC_6TM_Pgp_ABCB1_D2_like"/>
    <property type="match status" value="1"/>
</dbReference>
<keyword evidence="9" id="KW-0547">Nucleotide-binding</keyword>
<evidence type="ECO:0000256" key="9">
    <source>
        <dbReference type="ARBA" id="ARBA00022741"/>
    </source>
</evidence>
<dbReference type="FunFam" id="1.20.1560.10:FF:000018">
    <property type="entry name" value="ATP-binding cassette subfamily B member 11"/>
    <property type="match status" value="1"/>
</dbReference>
<evidence type="ECO:0000256" key="1">
    <source>
        <dbReference type="ARBA" id="ARBA00004195"/>
    </source>
</evidence>
<feature type="transmembrane region" description="Helical" evidence="28">
    <location>
        <begin position="801"/>
        <end position="825"/>
    </location>
</feature>
<feature type="transmembrane region" description="Helical" evidence="28">
    <location>
        <begin position="144"/>
        <end position="166"/>
    </location>
</feature>
<keyword evidence="7 28" id="KW-0812">Transmembrane</keyword>
<organism evidence="31 32">
    <name type="scientific">Vulpes vulpes</name>
    <name type="common">Red fox</name>
    <dbReference type="NCBI Taxonomy" id="9627"/>
    <lineage>
        <taxon>Eukaryota</taxon>
        <taxon>Metazoa</taxon>
        <taxon>Chordata</taxon>
        <taxon>Craniata</taxon>
        <taxon>Vertebrata</taxon>
        <taxon>Euteleostomi</taxon>
        <taxon>Mammalia</taxon>
        <taxon>Eutheria</taxon>
        <taxon>Laurasiatheria</taxon>
        <taxon>Carnivora</taxon>
        <taxon>Caniformia</taxon>
        <taxon>Canidae</taxon>
        <taxon>Vulpes</taxon>
    </lineage>
</organism>
<dbReference type="InterPro" id="IPR011527">
    <property type="entry name" value="ABC1_TM_dom"/>
</dbReference>
<dbReference type="STRING" id="9627.ENSVVUP00000022792"/>
<dbReference type="InterPro" id="IPR003439">
    <property type="entry name" value="ABC_transporter-like_ATP-bd"/>
</dbReference>
<dbReference type="GO" id="GO:0005743">
    <property type="term" value="C:mitochondrial inner membrane"/>
    <property type="evidence" value="ECO:0007669"/>
    <property type="project" value="TreeGrafter"/>
</dbReference>
<evidence type="ECO:0000256" key="13">
    <source>
        <dbReference type="ARBA" id="ARBA00022967"/>
    </source>
</evidence>
<keyword evidence="12" id="KW-0832">Ubl conjugation</keyword>